<dbReference type="EMBL" id="ML976614">
    <property type="protein sequence ID" value="KAF1850200.1"/>
    <property type="molecule type" value="Genomic_DNA"/>
</dbReference>
<accession>A0A9P4GR51</accession>
<dbReference type="Proteomes" id="UP000800039">
    <property type="component" value="Unassembled WGS sequence"/>
</dbReference>
<dbReference type="AlphaFoldDB" id="A0A9P4GR51"/>
<dbReference type="PANTHER" id="PTHR33112:SF10">
    <property type="entry name" value="TOL"/>
    <property type="match status" value="1"/>
</dbReference>
<dbReference type="OrthoDB" id="5125733at2759"/>
<dbReference type="PANTHER" id="PTHR33112">
    <property type="entry name" value="DOMAIN PROTEIN, PUTATIVE-RELATED"/>
    <property type="match status" value="1"/>
</dbReference>
<reference evidence="1" key="1">
    <citation type="submission" date="2020-01" db="EMBL/GenBank/DDBJ databases">
        <authorList>
            <consortium name="DOE Joint Genome Institute"/>
            <person name="Haridas S."/>
            <person name="Albert R."/>
            <person name="Binder M."/>
            <person name="Bloem J."/>
            <person name="Labutti K."/>
            <person name="Salamov A."/>
            <person name="Andreopoulos B."/>
            <person name="Baker S.E."/>
            <person name="Barry K."/>
            <person name="Bills G."/>
            <person name="Bluhm B.H."/>
            <person name="Cannon C."/>
            <person name="Castanera R."/>
            <person name="Culley D.E."/>
            <person name="Daum C."/>
            <person name="Ezra D."/>
            <person name="Gonzalez J.B."/>
            <person name="Henrissat B."/>
            <person name="Kuo A."/>
            <person name="Liang C."/>
            <person name="Lipzen A."/>
            <person name="Lutzoni F."/>
            <person name="Magnuson J."/>
            <person name="Mondo S."/>
            <person name="Nolan M."/>
            <person name="Ohm R."/>
            <person name="Pangilinan J."/>
            <person name="Park H.-J."/>
            <person name="Ramirez L."/>
            <person name="Alfaro M."/>
            <person name="Sun H."/>
            <person name="Tritt A."/>
            <person name="Yoshinaga Y."/>
            <person name="Zwiers L.-H."/>
            <person name="Turgeon B.G."/>
            <person name="Goodwin S.B."/>
            <person name="Spatafora J.W."/>
            <person name="Crous P.W."/>
            <person name="Grigoriev I.V."/>
        </authorList>
    </citation>
    <scope>NUCLEOTIDE SEQUENCE</scope>
    <source>
        <strain evidence="1">CBS 394.84</strain>
    </source>
</reference>
<evidence type="ECO:0008006" key="3">
    <source>
        <dbReference type="Google" id="ProtNLM"/>
    </source>
</evidence>
<comment type="caution">
    <text evidence="1">The sequence shown here is derived from an EMBL/GenBank/DDBJ whole genome shotgun (WGS) entry which is preliminary data.</text>
</comment>
<evidence type="ECO:0000313" key="1">
    <source>
        <dbReference type="EMBL" id="KAF1850200.1"/>
    </source>
</evidence>
<dbReference type="GeneID" id="63854759"/>
<sequence>MDDFEYFDHPDATDEEFQDHEFWARMKHQYWCYIIMDYTHRGMTKSKDRLVAIAGIGKALSRHTKNRYLAGLWSEHFTTGLLWSIAHNEKFAMSTADTFDVEKNEKIRHEQELAPSWSWASVTAPVMYATNELLNYDRICIIVNVNVAGNIDNQTGRAQIRGHTRRGYINAVYPHSIREAAARFPHMTTTNLTGTLGREETNFKDRMFHPNDWFLFSEKPPSTGSSDTSTQRLTTHGSFRLVRGSFKPDQIIDPAQEITFVAIAQQHFGAQLTTRLPSHKEDDALKVHSIALVPTGKAEGEYRRVGLAIWEECAWYGYLCGWKDARDRIVEKPGRWTEDGQWTKEGRLDRLGRRLWWDDLEYYEETKKGSHQHAYEANCLPEMGKYHKKVNVKETTLVIV</sequence>
<dbReference type="RefSeq" id="XP_040792763.1">
    <property type="nucleotide sequence ID" value="XM_040937509.1"/>
</dbReference>
<evidence type="ECO:0000313" key="2">
    <source>
        <dbReference type="Proteomes" id="UP000800039"/>
    </source>
</evidence>
<organism evidence="1 2">
    <name type="scientific">Cucurbitaria berberidis CBS 394.84</name>
    <dbReference type="NCBI Taxonomy" id="1168544"/>
    <lineage>
        <taxon>Eukaryota</taxon>
        <taxon>Fungi</taxon>
        <taxon>Dikarya</taxon>
        <taxon>Ascomycota</taxon>
        <taxon>Pezizomycotina</taxon>
        <taxon>Dothideomycetes</taxon>
        <taxon>Pleosporomycetidae</taxon>
        <taxon>Pleosporales</taxon>
        <taxon>Pleosporineae</taxon>
        <taxon>Cucurbitariaceae</taxon>
        <taxon>Cucurbitaria</taxon>
    </lineage>
</organism>
<proteinExistence type="predicted"/>
<protein>
    <recommendedName>
        <fullName evidence="3">Heterokaryon incompatibility domain-containing protein</fullName>
    </recommendedName>
</protein>
<name>A0A9P4GR51_9PLEO</name>
<keyword evidence="2" id="KW-1185">Reference proteome</keyword>
<gene>
    <name evidence="1" type="ORF">K460DRAFT_411938</name>
</gene>